<name>A0A545WEJ7_9HYPO</name>
<proteinExistence type="predicted"/>
<dbReference type="SUPFAM" id="SSF81383">
    <property type="entry name" value="F-box domain"/>
    <property type="match status" value="1"/>
</dbReference>
<accession>A0A545WEJ7</accession>
<feature type="domain" description="F-box" evidence="2">
    <location>
        <begin position="15"/>
        <end position="64"/>
    </location>
</feature>
<dbReference type="Proteomes" id="UP000315783">
    <property type="component" value="Unassembled WGS sequence"/>
</dbReference>
<evidence type="ECO:0000256" key="1">
    <source>
        <dbReference type="SAM" id="MobiDB-lite"/>
    </source>
</evidence>
<organism evidence="3 4">
    <name type="scientific">Cordyceps javanica</name>
    <dbReference type="NCBI Taxonomy" id="43265"/>
    <lineage>
        <taxon>Eukaryota</taxon>
        <taxon>Fungi</taxon>
        <taxon>Dikarya</taxon>
        <taxon>Ascomycota</taxon>
        <taxon>Pezizomycotina</taxon>
        <taxon>Sordariomycetes</taxon>
        <taxon>Hypocreomycetidae</taxon>
        <taxon>Hypocreales</taxon>
        <taxon>Cordycipitaceae</taxon>
        <taxon>Cordyceps</taxon>
    </lineage>
</organism>
<dbReference type="OrthoDB" id="1259151at2759"/>
<gene>
    <name evidence="3" type="ORF">IF1G_01184</name>
</gene>
<sequence>MNALQDMASLRLDSPARLDTLPIGVLRSVFQHLNTAQSLGRLARTSKGLKDIVEHHGWNVFVRTHFDYLDLPPGHWKTLAKRLTWQARAWERRALLLSSLVSSKKLASQSNRGRAARGGRGGRDARPAQTFPPSVFVDAASHMKGKNEEEIVAWGIGEDVVVRWRELRYSSPKKEKWTKIVGQMSGFKAGQDDVSALALVKGAEMGKTLMMLVGRASGYLQLLSTHHTDMGRTIAWLQPESTDNEPSGGQNDIRHVDVSALHSSVAVATQNNILFYSLPWKWPGPDGSNSDESGNLAEHVVLPTERHDMKEMEGSSSFRQIRQVRHMHNGDVALALSGTAEPLRYLTRTPTGTVVANAAKMQASARCTDSYIYNDRQLQTSRCVLPLDAASVPGGSGCTVLSSYDDGTVRLQDMRTPSAIDTIYQDHFELTTPTGPLLADGMHRFIAGSARTSVIKLFDYRWAKSYHYTDAVPCSQSPLGPAPKPLTWITAPAGTQRERCCYMSGRECARHMLAKTDFYRPNCNVYLPNIYQDASCVYSLARASPTSPSIYAGLAGELVTMSLRDQVAAEKEAQFMQKRDRKSLAGYSYHESLTSLVETGDGIALKDISESQRVPAVRKHGRNPAQIAAQEFGRLDEWLT</sequence>
<protein>
    <submittedName>
        <fullName evidence="3">Cyclin-like F-box</fullName>
    </submittedName>
</protein>
<evidence type="ECO:0000313" key="4">
    <source>
        <dbReference type="Proteomes" id="UP000315783"/>
    </source>
</evidence>
<feature type="region of interest" description="Disordered" evidence="1">
    <location>
        <begin position="108"/>
        <end position="128"/>
    </location>
</feature>
<evidence type="ECO:0000313" key="3">
    <source>
        <dbReference type="EMBL" id="TQW01253.1"/>
    </source>
</evidence>
<keyword evidence="4" id="KW-1185">Reference proteome</keyword>
<dbReference type="SUPFAM" id="SSF50978">
    <property type="entry name" value="WD40 repeat-like"/>
    <property type="match status" value="1"/>
</dbReference>
<evidence type="ECO:0000259" key="2">
    <source>
        <dbReference type="PROSITE" id="PS50181"/>
    </source>
</evidence>
<dbReference type="InterPro" id="IPR001810">
    <property type="entry name" value="F-box_dom"/>
</dbReference>
<dbReference type="STRING" id="43265.A0A545WEJ7"/>
<dbReference type="InterPro" id="IPR036047">
    <property type="entry name" value="F-box-like_dom_sf"/>
</dbReference>
<dbReference type="AlphaFoldDB" id="A0A545WEJ7"/>
<dbReference type="PROSITE" id="PS50181">
    <property type="entry name" value="FBOX"/>
    <property type="match status" value="1"/>
</dbReference>
<dbReference type="EMBL" id="SPUK01000001">
    <property type="protein sequence ID" value="TQW01253.1"/>
    <property type="molecule type" value="Genomic_DNA"/>
</dbReference>
<reference evidence="3 4" key="1">
    <citation type="journal article" date="2019" name="Appl. Microbiol. Biotechnol.">
        <title>Genome sequence of Isaria javanica and comparative genome analysis insights into family S53 peptidase evolution in fungal entomopathogens.</title>
        <authorList>
            <person name="Lin R."/>
            <person name="Zhang X."/>
            <person name="Xin B."/>
            <person name="Zou M."/>
            <person name="Gao Y."/>
            <person name="Qin F."/>
            <person name="Hu Q."/>
            <person name="Xie B."/>
            <person name="Cheng X."/>
        </authorList>
    </citation>
    <scope>NUCLEOTIDE SEQUENCE [LARGE SCALE GENOMIC DNA]</scope>
    <source>
        <strain evidence="3 4">IJ1G</strain>
    </source>
</reference>
<dbReference type="InterPro" id="IPR036322">
    <property type="entry name" value="WD40_repeat_dom_sf"/>
</dbReference>
<comment type="caution">
    <text evidence="3">The sequence shown here is derived from an EMBL/GenBank/DDBJ whole genome shotgun (WGS) entry which is preliminary data.</text>
</comment>